<evidence type="ECO:0000259" key="2">
    <source>
        <dbReference type="PROSITE" id="PS51352"/>
    </source>
</evidence>
<sequence length="210" mass="22797">MQRVLIIFAAILLLAIALLYSNQDRVKEAAYNKLTENMFVAADTDSFDPGPAVGSQFPGIYARYRGDTVRLLTDFAGPQGTAFVASRSLAWCPYCMKQMVQLQQHKAAFDAAGISLVAITYDSPAEQQAFADKHGITIPLLSDIDAMSFKTLGILNEQYQPEDTQYGIPHPGMIIIDPAGKVVGKLFIEAYSSRVDAAAALAFAQEALGR</sequence>
<keyword evidence="4" id="KW-1185">Reference proteome</keyword>
<dbReference type="GO" id="GO:0016491">
    <property type="term" value="F:oxidoreductase activity"/>
    <property type="evidence" value="ECO:0007669"/>
    <property type="project" value="InterPro"/>
</dbReference>
<dbReference type="GO" id="GO:0016209">
    <property type="term" value="F:antioxidant activity"/>
    <property type="evidence" value="ECO:0007669"/>
    <property type="project" value="InterPro"/>
</dbReference>
<dbReference type="InterPro" id="IPR000866">
    <property type="entry name" value="AhpC/TSA"/>
</dbReference>
<dbReference type="SUPFAM" id="SSF52833">
    <property type="entry name" value="Thioredoxin-like"/>
    <property type="match status" value="1"/>
</dbReference>
<dbReference type="RefSeq" id="WP_148063382.1">
    <property type="nucleotide sequence ID" value="NZ_VRYZ01000002.1"/>
</dbReference>
<dbReference type="Proteomes" id="UP000321933">
    <property type="component" value="Unassembled WGS sequence"/>
</dbReference>
<evidence type="ECO:0000313" key="4">
    <source>
        <dbReference type="Proteomes" id="UP000321933"/>
    </source>
</evidence>
<evidence type="ECO:0000256" key="1">
    <source>
        <dbReference type="ARBA" id="ARBA00023284"/>
    </source>
</evidence>
<organism evidence="3 4">
    <name type="scientific">Parahaliea aestuarii</name>
    <dbReference type="NCBI Taxonomy" id="1852021"/>
    <lineage>
        <taxon>Bacteria</taxon>
        <taxon>Pseudomonadati</taxon>
        <taxon>Pseudomonadota</taxon>
        <taxon>Gammaproteobacteria</taxon>
        <taxon>Cellvibrionales</taxon>
        <taxon>Halieaceae</taxon>
        <taxon>Parahaliea</taxon>
    </lineage>
</organism>
<dbReference type="PANTHER" id="PTHR43110:SF1">
    <property type="entry name" value="THIOL PEROXIDASE"/>
    <property type="match status" value="1"/>
</dbReference>
<comment type="caution">
    <text evidence="3">The sequence shown here is derived from an EMBL/GenBank/DDBJ whole genome shotgun (WGS) entry which is preliminary data.</text>
</comment>
<proteinExistence type="predicted"/>
<reference evidence="3 4" key="1">
    <citation type="submission" date="2019-08" db="EMBL/GenBank/DDBJ databases">
        <title>Parahaliea maris sp. nov., isolated from the surface seawater.</title>
        <authorList>
            <person name="Liu Y."/>
        </authorList>
    </citation>
    <scope>NUCLEOTIDE SEQUENCE [LARGE SCALE GENOMIC DNA]</scope>
    <source>
        <strain evidence="3 4">S2-26</strain>
    </source>
</reference>
<dbReference type="AlphaFoldDB" id="A0A5C9A1E6"/>
<protein>
    <submittedName>
        <fullName evidence="3">Peroxiredoxin family protein</fullName>
    </submittedName>
</protein>
<dbReference type="PROSITE" id="PS51352">
    <property type="entry name" value="THIOREDOXIN_2"/>
    <property type="match status" value="1"/>
</dbReference>
<keyword evidence="1" id="KW-0676">Redox-active center</keyword>
<name>A0A5C9A1E6_9GAMM</name>
<dbReference type="PANTHER" id="PTHR43110">
    <property type="entry name" value="THIOL PEROXIDASE"/>
    <property type="match status" value="1"/>
</dbReference>
<dbReference type="InterPro" id="IPR050455">
    <property type="entry name" value="Tpx_Peroxidase_subfamily"/>
</dbReference>
<dbReference type="OrthoDB" id="9809746at2"/>
<gene>
    <name evidence="3" type="ORF">FVW59_06335</name>
</gene>
<feature type="domain" description="Thioredoxin" evidence="2">
    <location>
        <begin position="51"/>
        <end position="209"/>
    </location>
</feature>
<evidence type="ECO:0000313" key="3">
    <source>
        <dbReference type="EMBL" id="TXS93447.1"/>
    </source>
</evidence>
<dbReference type="InterPro" id="IPR036249">
    <property type="entry name" value="Thioredoxin-like_sf"/>
</dbReference>
<dbReference type="InterPro" id="IPR013766">
    <property type="entry name" value="Thioredoxin_domain"/>
</dbReference>
<dbReference type="Gene3D" id="3.40.30.10">
    <property type="entry name" value="Glutaredoxin"/>
    <property type="match status" value="1"/>
</dbReference>
<accession>A0A5C9A1E6</accession>
<dbReference type="EMBL" id="VRYZ01000002">
    <property type="protein sequence ID" value="TXS93447.1"/>
    <property type="molecule type" value="Genomic_DNA"/>
</dbReference>
<dbReference type="Pfam" id="PF00578">
    <property type="entry name" value="AhpC-TSA"/>
    <property type="match status" value="1"/>
</dbReference>